<comment type="subcellular location">
    <subcellularLocation>
        <location evidence="1">Cell envelope</location>
    </subcellularLocation>
</comment>
<feature type="coiled-coil region" evidence="3">
    <location>
        <begin position="141"/>
        <end position="251"/>
    </location>
</feature>
<name>A0A1H8ALY1_9FIRM</name>
<proteinExistence type="predicted"/>
<dbReference type="EMBL" id="FOCG01000001">
    <property type="protein sequence ID" value="SEM71765.1"/>
    <property type="molecule type" value="Genomic_DNA"/>
</dbReference>
<keyword evidence="2 3" id="KW-0175">Coiled coil</keyword>
<dbReference type="OrthoDB" id="1995149at2"/>
<dbReference type="Gene3D" id="2.40.50.100">
    <property type="match status" value="1"/>
</dbReference>
<feature type="transmembrane region" description="Helical" evidence="5">
    <location>
        <begin position="41"/>
        <end position="60"/>
    </location>
</feature>
<evidence type="ECO:0000256" key="1">
    <source>
        <dbReference type="ARBA" id="ARBA00004196"/>
    </source>
</evidence>
<evidence type="ECO:0000256" key="4">
    <source>
        <dbReference type="SAM" id="MobiDB-lite"/>
    </source>
</evidence>
<dbReference type="RefSeq" id="WP_092753039.1">
    <property type="nucleotide sequence ID" value="NZ_FOCG01000001.1"/>
</dbReference>
<evidence type="ECO:0000256" key="2">
    <source>
        <dbReference type="ARBA" id="ARBA00023054"/>
    </source>
</evidence>
<organism evidence="6 7">
    <name type="scientific">Hydrogenoanaerobacterium saccharovorans</name>
    <dbReference type="NCBI Taxonomy" id="474960"/>
    <lineage>
        <taxon>Bacteria</taxon>
        <taxon>Bacillati</taxon>
        <taxon>Bacillota</taxon>
        <taxon>Clostridia</taxon>
        <taxon>Eubacteriales</taxon>
        <taxon>Oscillospiraceae</taxon>
        <taxon>Hydrogenoanaerobacterium</taxon>
    </lineage>
</organism>
<dbReference type="STRING" id="474960.SAMN05216180_1424"/>
<protein>
    <submittedName>
        <fullName evidence="6">RND family efflux transporter, MFP subunit</fullName>
    </submittedName>
</protein>
<keyword evidence="5" id="KW-0812">Transmembrane</keyword>
<dbReference type="GO" id="GO:0030313">
    <property type="term" value="C:cell envelope"/>
    <property type="evidence" value="ECO:0007669"/>
    <property type="project" value="UniProtKB-SubCell"/>
</dbReference>
<dbReference type="Gene3D" id="2.40.30.170">
    <property type="match status" value="1"/>
</dbReference>
<accession>A0A1H8ALY1</accession>
<feature type="region of interest" description="Disordered" evidence="4">
    <location>
        <begin position="1"/>
        <end position="33"/>
    </location>
</feature>
<keyword evidence="5" id="KW-0472">Membrane</keyword>
<evidence type="ECO:0000313" key="7">
    <source>
        <dbReference type="Proteomes" id="UP000199158"/>
    </source>
</evidence>
<sequence>MEQTTNAQATSETTTIPVSAAEVSKPKKVKKPKNKKKRKKAIIWSVILLLIAGYIGYSIYAASNYIPSVKAGEVSYQKINSYLSTTATISSPDSKAYFAPPQSKAVKVNFKVGDTVKAGDLIATFDLTDLNNQIRLNQISLEDAKINYENVKTNFDEINNKDEERQKDIDELSEEIRNYNTRIRKIRDDNGGYPAPGEPGYEAYTRYQQKLTQAEIEREGLENQETSETDLSKAKNALTTAENAMESAKISIASLQKYQKDKGIVADFDGIVTEMNLVAGGVATNTSTACVIQTTENLIATFNIGKYDVGTIKLEQPATLSLGELNYQGKVTKIGAVAVKGVNSSGNTTAAQVPAEITIGNPDSNLIIGLEFDAEIETFSNDNALALPVEAVLTDREGDFCYKLIPTEKADVFTYEKTYVKTGNASDTYIEIFDGLKEGEKVVLSPPTTIETLPVVKVETPKDAESAPATESTASAA</sequence>
<evidence type="ECO:0000256" key="3">
    <source>
        <dbReference type="SAM" id="Coils"/>
    </source>
</evidence>
<keyword evidence="5" id="KW-1133">Transmembrane helix</keyword>
<feature type="compositionally biased region" description="Low complexity" evidence="4">
    <location>
        <begin position="1"/>
        <end position="15"/>
    </location>
</feature>
<dbReference type="InterPro" id="IPR050465">
    <property type="entry name" value="UPF0194_transport"/>
</dbReference>
<dbReference type="PANTHER" id="PTHR32347">
    <property type="entry name" value="EFFLUX SYSTEM COMPONENT YKNX-RELATED"/>
    <property type="match status" value="1"/>
</dbReference>
<evidence type="ECO:0000256" key="5">
    <source>
        <dbReference type="SAM" id="Phobius"/>
    </source>
</evidence>
<reference evidence="6 7" key="1">
    <citation type="submission" date="2016-10" db="EMBL/GenBank/DDBJ databases">
        <authorList>
            <person name="de Groot N.N."/>
        </authorList>
    </citation>
    <scope>NUCLEOTIDE SEQUENCE [LARGE SCALE GENOMIC DNA]</scope>
    <source>
        <strain evidence="6 7">CGMCC 1.5070</strain>
    </source>
</reference>
<keyword evidence="7" id="KW-1185">Reference proteome</keyword>
<dbReference type="AlphaFoldDB" id="A0A1H8ALY1"/>
<gene>
    <name evidence="6" type="ORF">SAMN05216180_1424</name>
</gene>
<dbReference type="SUPFAM" id="SSF58100">
    <property type="entry name" value="Bacterial hemolysins"/>
    <property type="match status" value="1"/>
</dbReference>
<dbReference type="PANTHER" id="PTHR32347:SF14">
    <property type="entry name" value="EFFLUX SYSTEM COMPONENT YKNX-RELATED"/>
    <property type="match status" value="1"/>
</dbReference>
<dbReference type="Proteomes" id="UP000199158">
    <property type="component" value="Unassembled WGS sequence"/>
</dbReference>
<dbReference type="Gene3D" id="2.40.420.20">
    <property type="match status" value="1"/>
</dbReference>
<evidence type="ECO:0000313" key="6">
    <source>
        <dbReference type="EMBL" id="SEM71765.1"/>
    </source>
</evidence>